<evidence type="ECO:0000256" key="7">
    <source>
        <dbReference type="SAM" id="MobiDB-lite"/>
    </source>
</evidence>
<feature type="compositionally biased region" description="Polar residues" evidence="7">
    <location>
        <begin position="1288"/>
        <end position="1297"/>
    </location>
</feature>
<evidence type="ECO:0000256" key="3">
    <source>
        <dbReference type="ARBA" id="ARBA00022737"/>
    </source>
</evidence>
<feature type="compositionally biased region" description="Basic and acidic residues" evidence="7">
    <location>
        <begin position="1370"/>
        <end position="1379"/>
    </location>
</feature>
<organism evidence="9 10">
    <name type="scientific">Marmota monax</name>
    <name type="common">Woodchuck</name>
    <dbReference type="NCBI Taxonomy" id="9995"/>
    <lineage>
        <taxon>Eukaryota</taxon>
        <taxon>Metazoa</taxon>
        <taxon>Chordata</taxon>
        <taxon>Craniata</taxon>
        <taxon>Vertebrata</taxon>
        <taxon>Euteleostomi</taxon>
        <taxon>Mammalia</taxon>
        <taxon>Eutheria</taxon>
        <taxon>Euarchontoglires</taxon>
        <taxon>Glires</taxon>
        <taxon>Rodentia</taxon>
        <taxon>Sciuromorpha</taxon>
        <taxon>Sciuridae</taxon>
        <taxon>Xerinae</taxon>
        <taxon>Marmotini</taxon>
        <taxon>Marmota</taxon>
    </lineage>
</organism>
<feature type="compositionally biased region" description="Low complexity" evidence="7">
    <location>
        <begin position="981"/>
        <end position="991"/>
    </location>
</feature>
<feature type="compositionally biased region" description="Polar residues" evidence="7">
    <location>
        <begin position="719"/>
        <end position="736"/>
    </location>
</feature>
<dbReference type="Proteomes" id="UP000335636">
    <property type="component" value="Unassembled WGS sequence"/>
</dbReference>
<feature type="region of interest" description="Disordered" evidence="7">
    <location>
        <begin position="1441"/>
        <end position="1463"/>
    </location>
</feature>
<protein>
    <recommendedName>
        <fullName evidence="8">C2H2-type domain-containing protein</fullName>
    </recommendedName>
</protein>
<evidence type="ECO:0000256" key="6">
    <source>
        <dbReference type="PROSITE-ProRule" id="PRU00042"/>
    </source>
</evidence>
<evidence type="ECO:0000256" key="5">
    <source>
        <dbReference type="ARBA" id="ARBA00022833"/>
    </source>
</evidence>
<feature type="compositionally biased region" description="Pro residues" evidence="7">
    <location>
        <begin position="18"/>
        <end position="27"/>
    </location>
</feature>
<dbReference type="SMART" id="SM00355">
    <property type="entry name" value="ZnF_C2H2"/>
    <property type="match status" value="2"/>
</dbReference>
<feature type="domain" description="C2H2-type" evidence="8">
    <location>
        <begin position="143"/>
        <end position="170"/>
    </location>
</feature>
<accession>A0A5E4A9V0</accession>
<dbReference type="InterPro" id="IPR036236">
    <property type="entry name" value="Znf_C2H2_sf"/>
</dbReference>
<evidence type="ECO:0000256" key="1">
    <source>
        <dbReference type="ARBA" id="ARBA00006991"/>
    </source>
</evidence>
<feature type="domain" description="C2H2-type" evidence="8">
    <location>
        <begin position="171"/>
        <end position="200"/>
    </location>
</feature>
<evidence type="ECO:0000256" key="2">
    <source>
        <dbReference type="ARBA" id="ARBA00022723"/>
    </source>
</evidence>
<evidence type="ECO:0000313" key="9">
    <source>
        <dbReference type="EMBL" id="VTJ53819.1"/>
    </source>
</evidence>
<feature type="compositionally biased region" description="Polar residues" evidence="7">
    <location>
        <begin position="1360"/>
        <end position="1369"/>
    </location>
</feature>
<evidence type="ECO:0000259" key="8">
    <source>
        <dbReference type="PROSITE" id="PS50157"/>
    </source>
</evidence>
<comment type="similarity">
    <text evidence="1">Belongs to the krueppel C2H2-type zinc-finger protein family.</text>
</comment>
<feature type="region of interest" description="Disordered" evidence="7">
    <location>
        <begin position="1206"/>
        <end position="1264"/>
    </location>
</feature>
<dbReference type="PANTHER" id="PTHR47166:SF1">
    <property type="entry name" value="ZINC FINGER PROTEIN 831"/>
    <property type="match status" value="1"/>
</dbReference>
<name>A0A5E4A9V0_MARMO</name>
<feature type="compositionally biased region" description="Basic and acidic residues" evidence="7">
    <location>
        <begin position="315"/>
        <end position="334"/>
    </location>
</feature>
<keyword evidence="5" id="KW-0862">Zinc</keyword>
<dbReference type="FunFam" id="3.30.160.60:FF:000710">
    <property type="entry name" value="Zinc finger protein 768"/>
    <property type="match status" value="1"/>
</dbReference>
<dbReference type="PROSITE" id="PS50157">
    <property type="entry name" value="ZINC_FINGER_C2H2_2"/>
    <property type="match status" value="2"/>
</dbReference>
<feature type="region of interest" description="Disordered" evidence="7">
    <location>
        <begin position="1286"/>
        <end position="1329"/>
    </location>
</feature>
<evidence type="ECO:0000256" key="4">
    <source>
        <dbReference type="ARBA" id="ARBA00022771"/>
    </source>
</evidence>
<comment type="caution">
    <text evidence="9">The sequence shown here is derived from an EMBL/GenBank/DDBJ whole genome shotgun (WGS) entry which is preliminary data.</text>
</comment>
<dbReference type="Gene3D" id="3.30.160.60">
    <property type="entry name" value="Classic Zinc Finger"/>
    <property type="match status" value="2"/>
</dbReference>
<feature type="region of interest" description="Disordered" evidence="7">
    <location>
        <begin position="1611"/>
        <end position="1662"/>
    </location>
</feature>
<dbReference type="PANTHER" id="PTHR47166">
    <property type="entry name" value="ZINC FINGER PROTEIN 831"/>
    <property type="match status" value="1"/>
</dbReference>
<dbReference type="GO" id="GO:0008270">
    <property type="term" value="F:zinc ion binding"/>
    <property type="evidence" value="ECO:0007669"/>
    <property type="project" value="UniProtKB-KW"/>
</dbReference>
<feature type="compositionally biased region" description="Polar residues" evidence="7">
    <location>
        <begin position="954"/>
        <end position="963"/>
    </location>
</feature>
<sequence>MEAPESNCSAPAARDQPAPAPGPPGPPAGQASPHLTLSPVILPPEQGLPSTVLLKALPIPLYHTVPPGGLQPRAPLVTGSLDGSSVPFILSPLLQPEGPGPTQAGKPAAPTLTVNIVGALPVLSPGLGPTLGSPGKSRNAGRYLCPHCGRDCLKPSVLEKHIRSHTGERPFPCATCHIAFKTQSNLYKHRRTQTHLNNSRLSLESDGGGSSLPEEGDRVGDLSTADGSGESRNQRMGEGAPETPLSPDAPLSLVAKNQGVKAEAASCPGSTLAHRETSLDSTQMASPGILLASMQPPRKLPEPKSCSLQRQQEASSEKPWEAKVPEGRLRKCESTDSGYLSRSDSAEQPPVPSSPLHSLSEHSAESEGEGGLGTGSGGTRAEPGVPGSSLELEKKRLEERIAQLISHNQAVVDDPQLDHVRPRKTVLSKQGSIDLPMPYTYKDSFHFDIRALEPGRRRAALSPAHSTFTPLDKLRPLFFHSVPTQLSTTVEYVPITRSNSLPFVEGSRTWPEPRALKDACPRTQKPLSPRPTPARLGCRSGLTLADVPSGHPRALVRQAAVEDVPCALPGDTPALMEDPGGKRTVTAAGASWKGRPTSKKGGQRKLKMFSQEKWQMYGHETFRKLYQKVKSSHQGGQKAREVRVGCGTDPALPAQEEAVGGESTVPSQDSRTPILEGISAEAKPESWGSLPAPEGSLETEPPKQRKAEARVGGSDQPRAASSPTLSSRGSPHSGNRSPLLPPNEGLETGWQLPPAPGPLQGGDLGVPRLALPASKVEGGIPGAGGMQETGPCTQLVLRRPSGNSGEPWPAEDKHPSERKKLKVDEQGPLEQPGPLGAETPGGPVQASSVPCQKQDGDHGEMPGGTHGSAHLVAEALDSSDASSTAPVASPSWAGPGDKEPTSLAAAKDRGHHSHLGTPPQAPGVLAALAEGAFPPKYLLKVPQGEIPSALLATQRPQQGQDSLCTIGPPEEQASLVGPGLGTPWSLSTGSGPTSGGADGILEHPSWSRPRDGGQESQMGREKREGTDSRVPAARESPGSTTGPPWEMTSFPDTPSCDAHVAQDAGSEVHAIHRLCMGSTLARSRTSEGVLNLWTPSGDLGGPHEHAPEGLSSEPPALRTPCCSLQPGSFLRALTRPQGMSLSQPERALSLHLGMPRSCGAQSPFPSLRAEPRLTWCCLSRSLPLPMEQKEKAASVYEALHFPGGRLQDAGPDALPVSNRGRTRRSPGGGELVQTPQLSNPIVPGMRSQDQPSDPERKKGLFRRRVKTFRGNSKQKRLKINPKRYEGNFWQSRAPSRTSRLRKPPWVPRRSCPRLRLEGPEPHGILKNSGLNLQGDLATSEFSLGYGNEEEKEDDCGRISENASPSSSSRTVRERDKLTAKDISPSAGKHDGCSQQHDTAALSELSLQVDTCVAVAKDDPISRGKGLEAGYLEAQLPPSQGSVSGHLKPCVSSDAQEPPSYESKGTFPHHDIATSVAAICISVGAAAGHTVLGIHSAEPQEHSCAAGETLAQSSPDRRAITEGISQTPLPAKLASGHKTVGSVPLGSTGKVHLEIPALGLSSTCSHQEEGRHQVAFPSRGQYGCGEKAFPCPTIGTDSGKCQVSGLITRKGCGVSSNPGQPSEVPEAPSRSVRKRSLEGMRKQTRVELSDSSSDDEDRLVIEI</sequence>
<keyword evidence="3" id="KW-0677">Repeat</keyword>
<feature type="compositionally biased region" description="Basic and acidic residues" evidence="7">
    <location>
        <begin position="700"/>
        <end position="709"/>
    </location>
</feature>
<keyword evidence="2" id="KW-0479">Metal-binding</keyword>
<feature type="region of interest" description="Disordered" evidence="7">
    <location>
        <begin position="294"/>
        <end position="388"/>
    </location>
</feature>
<dbReference type="EMBL" id="CABDUW010000033">
    <property type="protein sequence ID" value="VTJ53819.1"/>
    <property type="molecule type" value="Genomic_DNA"/>
</dbReference>
<gene>
    <name evidence="9" type="ORF">MONAX_5E019879</name>
</gene>
<dbReference type="SUPFAM" id="SSF57667">
    <property type="entry name" value="beta-beta-alpha zinc fingers"/>
    <property type="match status" value="1"/>
</dbReference>
<feature type="compositionally biased region" description="Basic and acidic residues" evidence="7">
    <location>
        <begin position="1634"/>
        <end position="1647"/>
    </location>
</feature>
<dbReference type="PROSITE" id="PS00028">
    <property type="entry name" value="ZINC_FINGER_C2H2_1"/>
    <property type="match status" value="2"/>
</dbReference>
<feature type="region of interest" description="Disordered" evidence="7">
    <location>
        <begin position="1347"/>
        <end position="1394"/>
    </location>
</feature>
<proteinExistence type="inferred from homology"/>
<dbReference type="InterPro" id="IPR013087">
    <property type="entry name" value="Znf_C2H2_type"/>
</dbReference>
<feature type="region of interest" description="Disordered" evidence="7">
    <location>
        <begin position="197"/>
        <end position="250"/>
    </location>
</feature>
<feature type="region of interest" description="Disordered" evidence="7">
    <location>
        <begin position="954"/>
        <end position="1061"/>
    </location>
</feature>
<feature type="region of interest" description="Disordered" evidence="7">
    <location>
        <begin position="632"/>
        <end position="922"/>
    </location>
</feature>
<keyword evidence="10" id="KW-1185">Reference proteome</keyword>
<keyword evidence="4 6" id="KW-0863">Zinc-finger</keyword>
<reference evidence="9" key="1">
    <citation type="submission" date="2019-04" db="EMBL/GenBank/DDBJ databases">
        <authorList>
            <person name="Alioto T."/>
            <person name="Alioto T."/>
        </authorList>
    </citation>
    <scope>NUCLEOTIDE SEQUENCE [LARGE SCALE GENOMIC DNA]</scope>
</reference>
<evidence type="ECO:0000313" key="10">
    <source>
        <dbReference type="Proteomes" id="UP000335636"/>
    </source>
</evidence>
<feature type="compositionally biased region" description="Gly residues" evidence="7">
    <location>
        <begin position="369"/>
        <end position="378"/>
    </location>
</feature>
<feature type="region of interest" description="Disordered" evidence="7">
    <location>
        <begin position="1"/>
        <end position="42"/>
    </location>
</feature>
<feature type="compositionally biased region" description="Basic and acidic residues" evidence="7">
    <location>
        <begin position="1008"/>
        <end position="1027"/>
    </location>
</feature>